<evidence type="ECO:0000313" key="2">
    <source>
        <dbReference type="Proteomes" id="UP000027473"/>
    </source>
</evidence>
<reference evidence="1 2" key="1">
    <citation type="submission" date="2014-01" db="EMBL/GenBank/DDBJ databases">
        <title>Comparative genomics of Fusobacterium necrophorum wild isolates.</title>
        <authorList>
            <person name="Kittichotirat W."/>
            <person name="Bumgarner R.E."/>
            <person name="Lawrence P."/>
        </authorList>
    </citation>
    <scope>NUCLEOTIDE SEQUENCE [LARGE SCALE GENOMIC DNA]</scope>
    <source>
        <strain evidence="1 2">BL</strain>
    </source>
</reference>
<evidence type="ECO:0000313" key="1">
    <source>
        <dbReference type="EMBL" id="KDE63555.1"/>
    </source>
</evidence>
<dbReference type="SUPFAM" id="SSF53067">
    <property type="entry name" value="Actin-like ATPase domain"/>
    <property type="match status" value="1"/>
</dbReference>
<gene>
    <name evidence="1" type="ORF">FUSO3_05035</name>
</gene>
<dbReference type="Proteomes" id="UP000027473">
    <property type="component" value="Unassembled WGS sequence"/>
</dbReference>
<proteinExistence type="predicted"/>
<dbReference type="AlphaFoldDB" id="A0AB73BWP2"/>
<protein>
    <recommendedName>
        <fullName evidence="3">Pantothenate kinase</fullName>
    </recommendedName>
</protein>
<organism evidence="1 2">
    <name type="scientific">Fusobacterium necrophorum BL</name>
    <dbReference type="NCBI Taxonomy" id="1441732"/>
    <lineage>
        <taxon>Bacteria</taxon>
        <taxon>Fusobacteriati</taxon>
        <taxon>Fusobacteriota</taxon>
        <taxon>Fusobacteriia</taxon>
        <taxon>Fusobacteriales</taxon>
        <taxon>Fusobacteriaceae</taxon>
        <taxon>Fusobacterium</taxon>
    </lineage>
</organism>
<accession>A0AB73BWP2</accession>
<dbReference type="InterPro" id="IPR043129">
    <property type="entry name" value="ATPase_NBD"/>
</dbReference>
<evidence type="ECO:0008006" key="3">
    <source>
        <dbReference type="Google" id="ProtNLM"/>
    </source>
</evidence>
<name>A0AB73BWP2_9FUSO</name>
<dbReference type="EMBL" id="JAAC01000073">
    <property type="protein sequence ID" value="KDE63555.1"/>
    <property type="molecule type" value="Genomic_DNA"/>
</dbReference>
<dbReference type="Gene3D" id="3.30.420.40">
    <property type="match status" value="1"/>
</dbReference>
<sequence>MLVIQQFYKNYMIIGLDIGNTHIVTGIYESTGKLLLTFRIATNDKMTEDEFFY</sequence>
<comment type="caution">
    <text evidence="1">The sequence shown here is derived from an EMBL/GenBank/DDBJ whole genome shotgun (WGS) entry which is preliminary data.</text>
</comment>